<dbReference type="InterPro" id="IPR059117">
    <property type="entry name" value="APS_kinase_dom"/>
</dbReference>
<feature type="domain" description="ATP-sulfurylase PUA-like" evidence="9">
    <location>
        <begin position="205"/>
        <end position="356"/>
    </location>
</feature>
<gene>
    <name evidence="10" type="ORF">FGO68_gene731</name>
</gene>
<feature type="domain" description="APS kinase" evidence="7">
    <location>
        <begin position="19"/>
        <end position="173"/>
    </location>
</feature>
<evidence type="ECO:0000313" key="11">
    <source>
        <dbReference type="Proteomes" id="UP000785679"/>
    </source>
</evidence>
<dbReference type="Gene3D" id="3.40.50.620">
    <property type="entry name" value="HUPs"/>
    <property type="match status" value="1"/>
</dbReference>
<dbReference type="GO" id="GO:0000103">
    <property type="term" value="P:sulfate assimilation"/>
    <property type="evidence" value="ECO:0007669"/>
    <property type="project" value="InterPro"/>
</dbReference>
<dbReference type="HAMAP" id="MF_00065">
    <property type="entry name" value="Adenylyl_sulf_kinase"/>
    <property type="match status" value="1"/>
</dbReference>
<protein>
    <recommendedName>
        <fullName evidence="12">Adenylyl-sulfate kinase</fullName>
    </recommendedName>
</protein>
<dbReference type="CDD" id="cd02027">
    <property type="entry name" value="APSK"/>
    <property type="match status" value="1"/>
</dbReference>
<dbReference type="FunFam" id="3.40.50.620:FF:000006">
    <property type="entry name" value="bifunctional 3'-phosphoadenosine 5'-phosphosulfate synthase 1"/>
    <property type="match status" value="1"/>
</dbReference>
<proteinExistence type="inferred from homology"/>
<dbReference type="InterPro" id="IPR024951">
    <property type="entry name" value="Sulfurylase_cat_dom"/>
</dbReference>
<dbReference type="GO" id="GO:0004020">
    <property type="term" value="F:adenylylsulfate kinase activity"/>
    <property type="evidence" value="ECO:0007669"/>
    <property type="project" value="InterPro"/>
</dbReference>
<dbReference type="PANTHER" id="PTHR11055">
    <property type="entry name" value="BIFUNCTIONAL 3'-PHOSPHOADENOSINE 5'-PHOSPHOSULFATE SYNTHASE"/>
    <property type="match status" value="1"/>
</dbReference>
<comment type="pathway">
    <text evidence="1">Sulfur metabolism.</text>
</comment>
<dbReference type="InterPro" id="IPR014729">
    <property type="entry name" value="Rossmann-like_a/b/a_fold"/>
</dbReference>
<dbReference type="InterPro" id="IPR002891">
    <property type="entry name" value="APS"/>
</dbReference>
<evidence type="ECO:0000313" key="10">
    <source>
        <dbReference type="EMBL" id="TNV82263.1"/>
    </source>
</evidence>
<dbReference type="SUPFAM" id="SSF88697">
    <property type="entry name" value="PUA domain-like"/>
    <property type="match status" value="1"/>
</dbReference>
<keyword evidence="3" id="KW-0548">Nucleotidyltransferase</keyword>
<keyword evidence="5" id="KW-0418">Kinase</keyword>
<dbReference type="OrthoDB" id="468at2759"/>
<evidence type="ECO:0000259" key="8">
    <source>
        <dbReference type="Pfam" id="PF01747"/>
    </source>
</evidence>
<dbReference type="GO" id="GO:0005524">
    <property type="term" value="F:ATP binding"/>
    <property type="evidence" value="ECO:0007669"/>
    <property type="project" value="UniProtKB-KW"/>
</dbReference>
<name>A0A8J8T5M9_HALGN</name>
<accession>A0A8J8T5M9</accession>
<comment type="caution">
    <text evidence="10">The sequence shown here is derived from an EMBL/GenBank/DDBJ whole genome shotgun (WGS) entry which is preliminary data.</text>
</comment>
<keyword evidence="4" id="KW-0547">Nucleotide-binding</keyword>
<dbReference type="GO" id="GO:0004781">
    <property type="term" value="F:sulfate adenylyltransferase (ATP) activity"/>
    <property type="evidence" value="ECO:0007669"/>
    <property type="project" value="InterPro"/>
</dbReference>
<dbReference type="InterPro" id="IPR027417">
    <property type="entry name" value="P-loop_NTPase"/>
</dbReference>
<dbReference type="NCBIfam" id="TIGR00455">
    <property type="entry name" value="apsK"/>
    <property type="match status" value="1"/>
</dbReference>
<evidence type="ECO:0000256" key="2">
    <source>
        <dbReference type="ARBA" id="ARBA00022679"/>
    </source>
</evidence>
<dbReference type="Proteomes" id="UP000785679">
    <property type="component" value="Unassembled WGS sequence"/>
</dbReference>
<evidence type="ECO:0000259" key="7">
    <source>
        <dbReference type="Pfam" id="PF01583"/>
    </source>
</evidence>
<feature type="domain" description="Sulphate adenylyltransferase catalytic" evidence="8">
    <location>
        <begin position="372"/>
        <end position="597"/>
    </location>
</feature>
<dbReference type="InterPro" id="IPR025980">
    <property type="entry name" value="ATP-Sase_PUA-like_dom"/>
</dbReference>
<dbReference type="InterPro" id="IPR015947">
    <property type="entry name" value="PUA-like_sf"/>
</dbReference>
<dbReference type="Gene3D" id="3.40.50.300">
    <property type="entry name" value="P-loop containing nucleotide triphosphate hydrolases"/>
    <property type="match status" value="1"/>
</dbReference>
<dbReference type="Pfam" id="PF01747">
    <property type="entry name" value="ATP-sulfurylase"/>
    <property type="match status" value="1"/>
</dbReference>
<dbReference type="SUPFAM" id="SSF52540">
    <property type="entry name" value="P-loop containing nucleoside triphosphate hydrolases"/>
    <property type="match status" value="1"/>
</dbReference>
<dbReference type="AlphaFoldDB" id="A0A8J8T5M9"/>
<evidence type="ECO:0000259" key="9">
    <source>
        <dbReference type="Pfam" id="PF14306"/>
    </source>
</evidence>
<evidence type="ECO:0000256" key="4">
    <source>
        <dbReference type="ARBA" id="ARBA00022741"/>
    </source>
</evidence>
<organism evidence="10 11">
    <name type="scientific">Halteria grandinella</name>
    <dbReference type="NCBI Taxonomy" id="5974"/>
    <lineage>
        <taxon>Eukaryota</taxon>
        <taxon>Sar</taxon>
        <taxon>Alveolata</taxon>
        <taxon>Ciliophora</taxon>
        <taxon>Intramacronucleata</taxon>
        <taxon>Spirotrichea</taxon>
        <taxon>Stichotrichia</taxon>
        <taxon>Sporadotrichida</taxon>
        <taxon>Halteriidae</taxon>
        <taxon>Halteria</taxon>
    </lineage>
</organism>
<evidence type="ECO:0000256" key="1">
    <source>
        <dbReference type="ARBA" id="ARBA00004678"/>
    </source>
</evidence>
<dbReference type="PANTHER" id="PTHR11055:SF1">
    <property type="entry name" value="PAPS SYNTHETASE, ISOFORM D"/>
    <property type="match status" value="1"/>
</dbReference>
<dbReference type="Pfam" id="PF14306">
    <property type="entry name" value="PUA_2"/>
    <property type="match status" value="1"/>
</dbReference>
<keyword evidence="2" id="KW-0808">Transferase</keyword>
<reference evidence="10" key="1">
    <citation type="submission" date="2019-06" db="EMBL/GenBank/DDBJ databases">
        <authorList>
            <person name="Zheng W."/>
        </authorList>
    </citation>
    <scope>NUCLEOTIDE SEQUENCE</scope>
    <source>
        <strain evidence="10">QDHG01</strain>
    </source>
</reference>
<dbReference type="NCBIfam" id="NF003013">
    <property type="entry name" value="PRK03846.1"/>
    <property type="match status" value="1"/>
</dbReference>
<keyword evidence="6" id="KW-0067">ATP-binding</keyword>
<keyword evidence="11" id="KW-1185">Reference proteome</keyword>
<evidence type="ECO:0008006" key="12">
    <source>
        <dbReference type="Google" id="ProtNLM"/>
    </source>
</evidence>
<dbReference type="Pfam" id="PF01583">
    <property type="entry name" value="APS_kinase"/>
    <property type="match status" value="1"/>
</dbReference>
<dbReference type="Gene3D" id="3.10.400.10">
    <property type="entry name" value="Sulfate adenylyltransferase"/>
    <property type="match status" value="1"/>
</dbReference>
<evidence type="ECO:0000256" key="5">
    <source>
        <dbReference type="ARBA" id="ARBA00022777"/>
    </source>
</evidence>
<dbReference type="SUPFAM" id="SSF52374">
    <property type="entry name" value="Nucleotidylyl transferase"/>
    <property type="match status" value="1"/>
</dbReference>
<dbReference type="EMBL" id="RRYP01005184">
    <property type="protein sequence ID" value="TNV82263.1"/>
    <property type="molecule type" value="Genomic_DNA"/>
</dbReference>
<evidence type="ECO:0000256" key="6">
    <source>
        <dbReference type="ARBA" id="ARBA00022840"/>
    </source>
</evidence>
<sequence length="602" mass="67671">MESTKPTTPIDGPAYSIKKGATFWFTGLSGAGKSTLSEAVKKQLDSMLGDSRKCFILDGDVIRRGLNKDLGFTAEDRAENIRRISEVAKLFAMSGQLCFVAFISPYAKDRAFGRQIHKDSELPFYECFINSPLDVCESRDVKGLYKKARAGEIKNFTGVSDPYEAPERPELDIRTDQLSVDQSVSVILKQLLDDGIIESNSKPRVVESMVESISEEEMSQLKTLKSIDIEVEQAEYLQTIGQGWAFPLQKFMDELQLLEVMHMRTLTDAEGKRHLLSVPITQHVTKAQADALKGEKRITLTCTALGTEDVYAIIDNPVFFENRKEEICTRVFGTFSLKHPKIERIMAQGDYLVSGTSMRFVKPVTFNDGLDTYRQSPKQIHEQILARGADAVYAFQLRNPLHNGHVILLKDTREQLLKLGYKNPILLLHPLGGWVKDDDVPLDTRMKQHQALLDDGTLDGAHTILAIWPSPMYYGGPTEVLWHASSRANCGITHFITGRDPAGLKHPEDASKDCYDVWHGQKLLVHIKRMINNVEICPFKVAALNKKTSQMEYVGPGSNNADFDFISGTRMRTMAKNNENPPAGFMSQKGWDVLAEYYRNLQ</sequence>
<evidence type="ECO:0000256" key="3">
    <source>
        <dbReference type="ARBA" id="ARBA00022695"/>
    </source>
</evidence>